<keyword evidence="2" id="KW-1185">Reference proteome</keyword>
<gene>
    <name evidence="1" type="ORF">E5331_13390</name>
</gene>
<name>A0AC61RDP0_9BACT</name>
<comment type="caution">
    <text evidence="1">The sequence shown here is derived from an EMBL/GenBank/DDBJ whole genome shotgun (WGS) entry which is preliminary data.</text>
</comment>
<proteinExistence type="predicted"/>
<evidence type="ECO:0000313" key="2">
    <source>
        <dbReference type="Proteomes" id="UP000306319"/>
    </source>
</evidence>
<protein>
    <submittedName>
        <fullName evidence="1">Uncharacterized protein</fullName>
    </submittedName>
</protein>
<evidence type="ECO:0000313" key="1">
    <source>
        <dbReference type="EMBL" id="TGY77695.1"/>
    </source>
</evidence>
<dbReference type="EMBL" id="SRYB01000021">
    <property type="protein sequence ID" value="TGY77695.1"/>
    <property type="molecule type" value="Genomic_DNA"/>
</dbReference>
<reference evidence="1" key="1">
    <citation type="submission" date="2019-04" db="EMBL/GenBank/DDBJ databases">
        <title>Microbes associate with the intestines of laboratory mice.</title>
        <authorList>
            <person name="Navarre W."/>
            <person name="Wong E."/>
            <person name="Huang K."/>
            <person name="Tropini C."/>
            <person name="Ng K."/>
            <person name="Yu B."/>
        </authorList>
    </citation>
    <scope>NUCLEOTIDE SEQUENCE</scope>
    <source>
        <strain evidence="1">NM04_E33</strain>
    </source>
</reference>
<dbReference type="Proteomes" id="UP000306319">
    <property type="component" value="Unassembled WGS sequence"/>
</dbReference>
<accession>A0AC61RDP0</accession>
<organism evidence="1 2">
    <name type="scientific">Lepagella muris</name>
    <dbReference type="NCBI Taxonomy" id="3032870"/>
    <lineage>
        <taxon>Bacteria</taxon>
        <taxon>Pseudomonadati</taxon>
        <taxon>Bacteroidota</taxon>
        <taxon>Bacteroidia</taxon>
        <taxon>Bacteroidales</taxon>
        <taxon>Muribaculaceae</taxon>
        <taxon>Lepagella</taxon>
    </lineage>
</organism>
<sequence length="531" mass="61552">MNVHPKYPIGMQSFSRLREAGSLYIDKTEFFYKLFSLAKYIFLGRPRRFGKSLFLSTLESYFKGEREYFKGLKVAERETEWIKYPVIHLDMSSAGGAVSGSLRKNFQALLQTCASDYGEDLSAYPGDESFKFGLLIKRLAEKTGQPVAVLIDEYDVPIHGVDPESDIYRENQSMLRELFMQCKSYDAYIKFCMVTGVTRFNQMNLFSGPNNFKDISMDERFATICGFTHEELTAYCREGIEEFASVMNVTTDSILDSLTKYYDGYRFTARDVKVFNPLSVMMSLSDYKLEAYWVSTGLTSVFVSQLMNPTFQLPEITDTWYDSQSLTKIYDMEDPISLMFQSGYLTISEYDRELDMYKMQVPNQEVMRSLTQDLIPAYMGKKEDSQNMQLVQLRLALMRGDVDRLMDILKTILSRIAYHLFPKDSEPLIQKEHYYHTVVYLIFMMLRSNVLCELAGSKGRSDLVAQTDRYVYIFEFKIDNASDGNIAAAFRQIEERGYATRFKYTGRKIYGIAVIFSVEDHDIADWAMREY</sequence>